<evidence type="ECO:0008006" key="5">
    <source>
        <dbReference type="Google" id="ProtNLM"/>
    </source>
</evidence>
<name>A0A8J3AUD8_9BURK</name>
<keyword evidence="4" id="KW-1185">Reference proteome</keyword>
<accession>A0A8J3AUD8</accession>
<keyword evidence="2" id="KW-0732">Signal</keyword>
<dbReference type="Gene3D" id="1.20.120.1490">
    <property type="match status" value="1"/>
</dbReference>
<proteinExistence type="predicted"/>
<evidence type="ECO:0000256" key="2">
    <source>
        <dbReference type="SAM" id="SignalP"/>
    </source>
</evidence>
<dbReference type="InterPro" id="IPR025961">
    <property type="entry name" value="Metal_resist"/>
</dbReference>
<dbReference type="EMBL" id="BMDP01000001">
    <property type="protein sequence ID" value="GGI53829.1"/>
    <property type="molecule type" value="Genomic_DNA"/>
</dbReference>
<evidence type="ECO:0000256" key="1">
    <source>
        <dbReference type="SAM" id="MobiDB-lite"/>
    </source>
</evidence>
<comment type="caution">
    <text evidence="3">The sequence shown here is derived from an EMBL/GenBank/DDBJ whole genome shotgun (WGS) entry which is preliminary data.</text>
</comment>
<evidence type="ECO:0000313" key="4">
    <source>
        <dbReference type="Proteomes" id="UP000627205"/>
    </source>
</evidence>
<feature type="region of interest" description="Disordered" evidence="1">
    <location>
        <begin position="173"/>
        <end position="205"/>
    </location>
</feature>
<dbReference type="Proteomes" id="UP000627205">
    <property type="component" value="Unassembled WGS sequence"/>
</dbReference>
<reference evidence="3" key="2">
    <citation type="submission" date="2020-09" db="EMBL/GenBank/DDBJ databases">
        <authorList>
            <person name="Sun Q."/>
            <person name="Sedlacek I."/>
        </authorList>
    </citation>
    <scope>NUCLEOTIDE SEQUENCE</scope>
    <source>
        <strain evidence="3">CCM 7664</strain>
    </source>
</reference>
<organism evidence="3 4">
    <name type="scientific">Oxalicibacterium solurbis</name>
    <dbReference type="NCBI Taxonomy" id="69280"/>
    <lineage>
        <taxon>Bacteria</taxon>
        <taxon>Pseudomonadati</taxon>
        <taxon>Pseudomonadota</taxon>
        <taxon>Betaproteobacteria</taxon>
        <taxon>Burkholderiales</taxon>
        <taxon>Oxalobacteraceae</taxon>
        <taxon>Oxalicibacterium</taxon>
    </lineage>
</organism>
<feature type="compositionally biased region" description="Basic residues" evidence="1">
    <location>
        <begin position="178"/>
        <end position="197"/>
    </location>
</feature>
<feature type="compositionally biased region" description="Low complexity" evidence="1">
    <location>
        <begin position="50"/>
        <end position="61"/>
    </location>
</feature>
<reference evidence="3" key="1">
    <citation type="journal article" date="2014" name="Int. J. Syst. Evol. Microbiol.">
        <title>Complete genome sequence of Corynebacterium casei LMG S-19264T (=DSM 44701T), isolated from a smear-ripened cheese.</title>
        <authorList>
            <consortium name="US DOE Joint Genome Institute (JGI-PGF)"/>
            <person name="Walter F."/>
            <person name="Albersmeier A."/>
            <person name="Kalinowski J."/>
            <person name="Ruckert C."/>
        </authorList>
    </citation>
    <scope>NUCLEOTIDE SEQUENCE</scope>
    <source>
        <strain evidence="3">CCM 7664</strain>
    </source>
</reference>
<dbReference type="Pfam" id="PF13801">
    <property type="entry name" value="Metal_resist"/>
    <property type="match status" value="1"/>
</dbReference>
<dbReference type="RefSeq" id="WP_188419846.1">
    <property type="nucleotide sequence ID" value="NZ_BMDP01000001.1"/>
</dbReference>
<feature type="chain" id="PRO_5035246207" description="Periplasmic heavy metal sensor" evidence="2">
    <location>
        <begin position="47"/>
        <end position="205"/>
    </location>
</feature>
<gene>
    <name evidence="3" type="ORF">GCM10011430_10030</name>
</gene>
<feature type="region of interest" description="Disordered" evidence="1">
    <location>
        <begin position="50"/>
        <end position="77"/>
    </location>
</feature>
<protein>
    <recommendedName>
        <fullName evidence="5">Periplasmic heavy metal sensor</fullName>
    </recommendedName>
</protein>
<feature type="signal peptide" evidence="2">
    <location>
        <begin position="1"/>
        <end position="46"/>
    </location>
</feature>
<evidence type="ECO:0000313" key="3">
    <source>
        <dbReference type="EMBL" id="GGI53829.1"/>
    </source>
</evidence>
<sequence>MNKQITTIRTESRAASLTTSPRNRMVLAGITAALIGALSLSGISQAADTTASQSAPQASAQKHAGKHRMSPEQAEKRTQRMIERLVPDATPEQKTKLAAIAKARFDELRPLNEKLRAARADEMKLLSQPTIDRNALEKARQANQQLADQRSRIVTKSFADAAEVLTPAQRVAAAEKLAKHRHHFRHGHGHGPRHHDGKMHDGAAQ</sequence>
<dbReference type="AlphaFoldDB" id="A0A8J3AUD8"/>